<sequence length="824" mass="94272">MDETYENKIITIKKILDEKDYSKSSVLIGYLKDKNYKIREMASNALVNIGTDLEVINILMEAISSDDPNYRNSAIASLVLMGEKAIPYLITEINNKDKDVRKFVIDSLGDIGSEKAIPYIIQRIDDIDENVEQSVCENLGKIGSPKGVETLIKALEKNDWIQFAAIEALGEIGDFSAVSHIIKIMKISNDWIKYVAIEALGKIGDETVLSHLCDEFFSENDEILKITVISIHKIVKNSKLKLCENINEKKELISKKLKQILEGDISQEITIPILSLIGILKLEKLYNVLIQGLLSNRQDISETALMSIKKYGEKGISKIENSLNENSHNLDYEVVLIYILGEIGAQSNKKEEVFKVIEMYIKREEEEIREVAIEALYKINKLQSKDYILKSIDDKSGNVRKMALHLMLDYKFDVSLEKIFKVLEDEYEDVRIAGEDLLVEIGKKRVEKLLIKKLKENINIINFPAVTHLIKIVGRLEILSGIGVIIELIEKYDELKEVGIQNLGKLRSRIALDYLIGKLKEENIQIRRMVADALGKINDDIVVQSLIEILDDDNEWVRYFAVNSLNNFKNEKILNKYIEMLRYTEESQVIIEILNGIGKYEDFLENEKIYEVVDKYIEDKDEDIQCAAIACLKKIILRNKKIRSRVIKMLETKSWKIKNSILELLFNVELENEEYIYVLPLLKDDNLIVKQKSLEIIGKSGKLNLLKPMIESIMDENLEEVAKRLLEKVKENGYPRLLEGLKSEYDAIRIFTANSLKIIGDISAVDILIESLKDSNWKVRYFSAEALGIINSEKALKPLTTLLNDKNEYVINAALNAIRKIGRA</sequence>
<evidence type="ECO:0008006" key="3">
    <source>
        <dbReference type="Google" id="ProtNLM"/>
    </source>
</evidence>
<dbReference type="SUPFAM" id="SSF48371">
    <property type="entry name" value="ARM repeat"/>
    <property type="match status" value="4"/>
</dbReference>
<evidence type="ECO:0000313" key="2">
    <source>
        <dbReference type="Proteomes" id="UP001321582"/>
    </source>
</evidence>
<dbReference type="RefSeq" id="WP_307905225.1">
    <property type="nucleotide sequence ID" value="NZ_AP027059.1"/>
</dbReference>
<proteinExistence type="predicted"/>
<reference evidence="1 2" key="1">
    <citation type="submission" date="2022-11" db="EMBL/GenBank/DDBJ databases">
        <title>Haliovirga abyssi gen. nov., sp. nov., a mesophilic fermentative bacterium isolated from the Iheya North hydrothermal field and the proposal of Haliovirgaceae fam. nov.</title>
        <authorList>
            <person name="Miyazaki U."/>
            <person name="Tame A."/>
            <person name="Miyazaki J."/>
            <person name="Takai K."/>
            <person name="Sawayama S."/>
            <person name="Kitajima M."/>
            <person name="Okamoto A."/>
            <person name="Nakagawa S."/>
        </authorList>
    </citation>
    <scope>NUCLEOTIDE SEQUENCE [LARGE SCALE GENOMIC DNA]</scope>
    <source>
        <strain evidence="1 2">IC12</strain>
    </source>
</reference>
<dbReference type="Gene3D" id="1.25.10.10">
    <property type="entry name" value="Leucine-rich Repeat Variant"/>
    <property type="match status" value="4"/>
</dbReference>
<dbReference type="SMART" id="SM00567">
    <property type="entry name" value="EZ_HEAT"/>
    <property type="match status" value="9"/>
</dbReference>
<dbReference type="PANTHER" id="PTHR12697:SF5">
    <property type="entry name" value="DEOXYHYPUSINE HYDROXYLASE"/>
    <property type="match status" value="1"/>
</dbReference>
<gene>
    <name evidence="1" type="ORF">HLVA_08620</name>
</gene>
<dbReference type="Pfam" id="PF13646">
    <property type="entry name" value="HEAT_2"/>
    <property type="match status" value="3"/>
</dbReference>
<dbReference type="EMBL" id="AP027059">
    <property type="protein sequence ID" value="BDU50293.1"/>
    <property type="molecule type" value="Genomic_DNA"/>
</dbReference>
<name>A0AAU9DPE6_9FUSO</name>
<dbReference type="InterPro" id="IPR016024">
    <property type="entry name" value="ARM-type_fold"/>
</dbReference>
<dbReference type="KEGG" id="haby:HLVA_08620"/>
<accession>A0AAU9DPE6</accession>
<dbReference type="InterPro" id="IPR004155">
    <property type="entry name" value="PBS_lyase_HEAT"/>
</dbReference>
<dbReference type="PANTHER" id="PTHR12697">
    <property type="entry name" value="PBS LYASE HEAT-LIKE PROTEIN"/>
    <property type="match status" value="1"/>
</dbReference>
<protein>
    <recommendedName>
        <fullName evidence="3">HEAT repeat domain-containing protein</fullName>
    </recommendedName>
</protein>
<evidence type="ECO:0000313" key="1">
    <source>
        <dbReference type="EMBL" id="BDU50293.1"/>
    </source>
</evidence>
<organism evidence="1 2">
    <name type="scientific">Haliovirga abyssi</name>
    <dbReference type="NCBI Taxonomy" id="2996794"/>
    <lineage>
        <taxon>Bacteria</taxon>
        <taxon>Fusobacteriati</taxon>
        <taxon>Fusobacteriota</taxon>
        <taxon>Fusobacteriia</taxon>
        <taxon>Fusobacteriales</taxon>
        <taxon>Haliovirgaceae</taxon>
        <taxon>Haliovirga</taxon>
    </lineage>
</organism>
<dbReference type="AlphaFoldDB" id="A0AAU9DPE6"/>
<keyword evidence="2" id="KW-1185">Reference proteome</keyword>
<dbReference type="Proteomes" id="UP001321582">
    <property type="component" value="Chromosome"/>
</dbReference>
<dbReference type="GO" id="GO:0016491">
    <property type="term" value="F:oxidoreductase activity"/>
    <property type="evidence" value="ECO:0007669"/>
    <property type="project" value="TreeGrafter"/>
</dbReference>
<dbReference type="InterPro" id="IPR011989">
    <property type="entry name" value="ARM-like"/>
</dbReference>